<comment type="subcellular location">
    <subcellularLocation>
        <location evidence="2 15">Cell membrane</location>
        <topology evidence="2 15">Peripheral membrane protein</topology>
    </subcellularLocation>
</comment>
<evidence type="ECO:0000256" key="17">
    <source>
        <dbReference type="SAM" id="Coils"/>
    </source>
</evidence>
<dbReference type="Pfam" id="PF02823">
    <property type="entry name" value="ATP-synt_DE_N"/>
    <property type="match status" value="1"/>
</dbReference>
<evidence type="ECO:0000256" key="11">
    <source>
        <dbReference type="ARBA" id="ARBA00023196"/>
    </source>
</evidence>
<evidence type="ECO:0000256" key="14">
    <source>
        <dbReference type="ARBA" id="ARBA00031795"/>
    </source>
</evidence>
<evidence type="ECO:0000256" key="7">
    <source>
        <dbReference type="ARBA" id="ARBA00022475"/>
    </source>
</evidence>
<dbReference type="NCBIfam" id="NF001847">
    <property type="entry name" value="PRK00571.1-4"/>
    <property type="match status" value="1"/>
</dbReference>
<dbReference type="PANTHER" id="PTHR13822:SF10">
    <property type="entry name" value="ATP SYNTHASE EPSILON CHAIN, CHLOROPLASTIC"/>
    <property type="match status" value="1"/>
</dbReference>
<proteinExistence type="inferred from homology"/>
<dbReference type="GO" id="GO:0005524">
    <property type="term" value="F:ATP binding"/>
    <property type="evidence" value="ECO:0007669"/>
    <property type="project" value="UniProtKB-UniRule"/>
</dbReference>
<evidence type="ECO:0000256" key="3">
    <source>
        <dbReference type="ARBA" id="ARBA00005712"/>
    </source>
</evidence>
<dbReference type="SUPFAM" id="SSF51344">
    <property type="entry name" value="Epsilon subunit of F1F0-ATP synthase N-terminal domain"/>
    <property type="match status" value="1"/>
</dbReference>
<dbReference type="Gene3D" id="2.60.15.10">
    <property type="entry name" value="F0F1 ATP synthase delta/epsilon subunit, N-terminal"/>
    <property type="match status" value="1"/>
</dbReference>
<dbReference type="InterPro" id="IPR020546">
    <property type="entry name" value="ATP_synth_F1_dsu/esu_N"/>
</dbReference>
<gene>
    <name evidence="15" type="primary">atpC</name>
    <name evidence="20" type="ORF">SAMN04488038_11176</name>
</gene>
<feature type="domain" description="ATP synthase F1 complex delta/epsilon subunit N-terminal" evidence="19">
    <location>
        <begin position="4"/>
        <end position="83"/>
    </location>
</feature>
<keyword evidence="21" id="KW-1185">Reference proteome</keyword>
<evidence type="ECO:0000256" key="2">
    <source>
        <dbReference type="ARBA" id="ARBA00004202"/>
    </source>
</evidence>
<sequence>MAQLHVDIVSAEGAIHSGEAAMVFAPASMGEVGIAPRHAPLLTTLKPGTVRVKTPSGEVLPFFVGGGILEVQPNLVTVLADTALRAKDADEAAALKAKQDAEEKLAGAKTDMDLAKAQSELIEAAARLEFVKKIKGGSH</sequence>
<dbReference type="GO" id="GO:0005886">
    <property type="term" value="C:plasma membrane"/>
    <property type="evidence" value="ECO:0007669"/>
    <property type="project" value="UniProtKB-SubCell"/>
</dbReference>
<keyword evidence="11 15" id="KW-0139">CF(1)</keyword>
<dbReference type="Gene3D" id="1.20.5.440">
    <property type="entry name" value="ATP synthase delta/epsilon subunit, C-terminal domain"/>
    <property type="match status" value="1"/>
</dbReference>
<dbReference type="InterPro" id="IPR020547">
    <property type="entry name" value="ATP_synth_F1_esu_C"/>
</dbReference>
<dbReference type="GO" id="GO:0046933">
    <property type="term" value="F:proton-transporting ATP synthase activity, rotational mechanism"/>
    <property type="evidence" value="ECO:0007669"/>
    <property type="project" value="UniProtKB-UniRule"/>
</dbReference>
<feature type="domain" description="ATP synthase epsilon subunit C-terminal" evidence="18">
    <location>
        <begin position="90"/>
        <end position="130"/>
    </location>
</feature>
<feature type="coiled-coil region" evidence="17">
    <location>
        <begin position="98"/>
        <end position="134"/>
    </location>
</feature>
<dbReference type="InterPro" id="IPR001469">
    <property type="entry name" value="ATP_synth_F1_dsu/esu"/>
</dbReference>
<dbReference type="RefSeq" id="WP_093287534.1">
    <property type="nucleotide sequence ID" value="NZ_FOFS01000011.1"/>
</dbReference>
<evidence type="ECO:0000256" key="13">
    <source>
        <dbReference type="ARBA" id="ARBA00030215"/>
    </source>
</evidence>
<reference evidence="20 21" key="1">
    <citation type="submission" date="2016-10" db="EMBL/GenBank/DDBJ databases">
        <authorList>
            <person name="de Groot N.N."/>
        </authorList>
    </citation>
    <scope>NUCLEOTIDE SEQUENCE [LARGE SCALE GENOMIC DNA]</scope>
    <source>
        <strain evidence="20 21">DSM 25927</strain>
    </source>
</reference>
<keyword evidence="17" id="KW-0175">Coiled coil</keyword>
<evidence type="ECO:0000256" key="15">
    <source>
        <dbReference type="HAMAP-Rule" id="MF_00530"/>
    </source>
</evidence>
<dbReference type="HAMAP" id="MF_00530">
    <property type="entry name" value="ATP_synth_epsil_bac"/>
    <property type="match status" value="1"/>
</dbReference>
<evidence type="ECO:0000256" key="4">
    <source>
        <dbReference type="ARBA" id="ARBA00011648"/>
    </source>
</evidence>
<evidence type="ECO:0000256" key="5">
    <source>
        <dbReference type="ARBA" id="ARBA00014480"/>
    </source>
</evidence>
<dbReference type="EMBL" id="FOFS01000011">
    <property type="protein sequence ID" value="SEQ83667.1"/>
    <property type="molecule type" value="Genomic_DNA"/>
</dbReference>
<evidence type="ECO:0000256" key="8">
    <source>
        <dbReference type="ARBA" id="ARBA00022781"/>
    </source>
</evidence>
<evidence type="ECO:0000313" key="21">
    <source>
        <dbReference type="Proteomes" id="UP000199233"/>
    </source>
</evidence>
<dbReference type="SUPFAM" id="SSF46604">
    <property type="entry name" value="Epsilon subunit of F1F0-ATP synthase C-terminal domain"/>
    <property type="match status" value="1"/>
</dbReference>
<evidence type="ECO:0000256" key="10">
    <source>
        <dbReference type="ARBA" id="ARBA00023136"/>
    </source>
</evidence>
<comment type="function">
    <text evidence="1 15">Produces ATP from ADP in the presence of a proton gradient across the membrane.</text>
</comment>
<protein>
    <recommendedName>
        <fullName evidence="5 15">ATP synthase epsilon chain</fullName>
    </recommendedName>
    <alternativeName>
        <fullName evidence="14 15">ATP synthase F1 sector epsilon subunit</fullName>
    </alternativeName>
    <alternativeName>
        <fullName evidence="13 15">F-ATPase epsilon subunit</fullName>
    </alternativeName>
</protein>
<keyword evidence="9 15" id="KW-0406">Ion transport</keyword>
<dbReference type="InterPro" id="IPR036794">
    <property type="entry name" value="ATP_F1_dsu/esu_C_sf"/>
</dbReference>
<dbReference type="Pfam" id="PF00401">
    <property type="entry name" value="ATP-synt_DE"/>
    <property type="match status" value="1"/>
</dbReference>
<comment type="subunit">
    <text evidence="4 15 16">F-type ATPases have 2 components, CF(1) - the catalytic core - and CF(0) - the membrane proton channel. CF(1) has five subunits: alpha(3), beta(3), gamma(1), delta(1), epsilon(1). CF(0) has three main subunits: a, b and c.</text>
</comment>
<dbReference type="PANTHER" id="PTHR13822">
    <property type="entry name" value="ATP SYNTHASE DELTA/EPSILON CHAIN"/>
    <property type="match status" value="1"/>
</dbReference>
<dbReference type="GO" id="GO:0045259">
    <property type="term" value="C:proton-transporting ATP synthase complex"/>
    <property type="evidence" value="ECO:0007669"/>
    <property type="project" value="UniProtKB-KW"/>
</dbReference>
<dbReference type="FunFam" id="2.60.15.10:FF:000001">
    <property type="entry name" value="ATP synthase epsilon chain"/>
    <property type="match status" value="1"/>
</dbReference>
<keyword evidence="8 15" id="KW-0375">Hydrogen ion transport</keyword>
<evidence type="ECO:0000256" key="9">
    <source>
        <dbReference type="ARBA" id="ARBA00023065"/>
    </source>
</evidence>
<evidence type="ECO:0000259" key="18">
    <source>
        <dbReference type="Pfam" id="PF00401"/>
    </source>
</evidence>
<evidence type="ECO:0000256" key="12">
    <source>
        <dbReference type="ARBA" id="ARBA00023310"/>
    </source>
</evidence>
<keyword evidence="7 15" id="KW-1003">Cell membrane</keyword>
<dbReference type="Proteomes" id="UP000199233">
    <property type="component" value="Unassembled WGS sequence"/>
</dbReference>
<dbReference type="AlphaFoldDB" id="A0A1H9JA52"/>
<dbReference type="InterPro" id="IPR036771">
    <property type="entry name" value="ATPsynth_dsu/esu_N"/>
</dbReference>
<keyword evidence="10 15" id="KW-0472">Membrane</keyword>
<dbReference type="NCBIfam" id="NF009977">
    <property type="entry name" value="PRK13442.1"/>
    <property type="match status" value="1"/>
</dbReference>
<accession>A0A1H9JA52</accession>
<dbReference type="STRING" id="489703.SAMN04488038_11176"/>
<organism evidence="20 21">
    <name type="scientific">Solimonas aquatica</name>
    <dbReference type="NCBI Taxonomy" id="489703"/>
    <lineage>
        <taxon>Bacteria</taxon>
        <taxon>Pseudomonadati</taxon>
        <taxon>Pseudomonadota</taxon>
        <taxon>Gammaproteobacteria</taxon>
        <taxon>Nevskiales</taxon>
        <taxon>Nevskiaceae</taxon>
        <taxon>Solimonas</taxon>
    </lineage>
</organism>
<evidence type="ECO:0000313" key="20">
    <source>
        <dbReference type="EMBL" id="SEQ83667.1"/>
    </source>
</evidence>
<keyword evidence="12 15" id="KW-0066">ATP synthesis</keyword>
<evidence type="ECO:0000256" key="6">
    <source>
        <dbReference type="ARBA" id="ARBA00022448"/>
    </source>
</evidence>
<keyword evidence="6 15" id="KW-0813">Transport</keyword>
<dbReference type="CDD" id="cd12152">
    <property type="entry name" value="F1-ATPase_delta"/>
    <property type="match status" value="1"/>
</dbReference>
<evidence type="ECO:0000256" key="16">
    <source>
        <dbReference type="RuleBase" id="RU003656"/>
    </source>
</evidence>
<evidence type="ECO:0000259" key="19">
    <source>
        <dbReference type="Pfam" id="PF02823"/>
    </source>
</evidence>
<name>A0A1H9JA52_9GAMM</name>
<dbReference type="OrthoDB" id="9791445at2"/>
<dbReference type="NCBIfam" id="TIGR01216">
    <property type="entry name" value="ATP_synt_epsi"/>
    <property type="match status" value="1"/>
</dbReference>
<evidence type="ECO:0000256" key="1">
    <source>
        <dbReference type="ARBA" id="ARBA00003543"/>
    </source>
</evidence>
<comment type="similarity">
    <text evidence="3 15 16">Belongs to the ATPase epsilon chain family.</text>
</comment>